<organism evidence="9 10">
    <name type="scientific">Qingrenia yutianensis</name>
    <dbReference type="NCBI Taxonomy" id="2763676"/>
    <lineage>
        <taxon>Bacteria</taxon>
        <taxon>Bacillati</taxon>
        <taxon>Bacillota</taxon>
        <taxon>Clostridia</taxon>
        <taxon>Eubacteriales</taxon>
        <taxon>Oscillospiraceae</taxon>
        <taxon>Qingrenia</taxon>
    </lineage>
</organism>
<feature type="domain" description="Glycosyl hydrolase family 36 N-terminal" evidence="8">
    <location>
        <begin position="30"/>
        <end position="263"/>
    </location>
</feature>
<evidence type="ECO:0000256" key="6">
    <source>
        <dbReference type="PIRSR" id="PIRSR005536-1"/>
    </source>
</evidence>
<evidence type="ECO:0000259" key="8">
    <source>
        <dbReference type="Pfam" id="PF16875"/>
    </source>
</evidence>
<dbReference type="InterPro" id="IPR013785">
    <property type="entry name" value="Aldolase_TIM"/>
</dbReference>
<evidence type="ECO:0000313" key="9">
    <source>
        <dbReference type="EMBL" id="MBC8595403.1"/>
    </source>
</evidence>
<dbReference type="RefSeq" id="WP_262431105.1">
    <property type="nucleotide sequence ID" value="NZ_JACRTE010000001.1"/>
</dbReference>
<comment type="catalytic activity">
    <reaction evidence="1 5">
        <text>Hydrolysis of terminal, non-reducing alpha-D-galactose residues in alpha-D-galactosides, including galactose oligosaccharides, galactomannans and galactolipids.</text>
        <dbReference type="EC" id="3.2.1.22"/>
    </reaction>
</comment>
<accession>A0A926F6Z7</accession>
<dbReference type="InterPro" id="IPR050985">
    <property type="entry name" value="Alpha-glycosidase_related"/>
</dbReference>
<feature type="active site" description="Nucleophile" evidence="6">
    <location>
        <position position="466"/>
    </location>
</feature>
<dbReference type="GO" id="GO:0016052">
    <property type="term" value="P:carbohydrate catabolic process"/>
    <property type="evidence" value="ECO:0007669"/>
    <property type="project" value="InterPro"/>
</dbReference>
<dbReference type="PRINTS" id="PR00743">
    <property type="entry name" value="GLHYDRLASE36"/>
</dbReference>
<protein>
    <recommendedName>
        <fullName evidence="2 5">Alpha-galactosidase</fullName>
        <ecNumber evidence="2 5">3.2.1.22</ecNumber>
    </recommendedName>
</protein>
<keyword evidence="3 5" id="KW-0378">Hydrolase</keyword>
<dbReference type="InterPro" id="IPR031704">
    <property type="entry name" value="Glyco_hydro_36_N"/>
</dbReference>
<comment type="caution">
    <text evidence="9">The sequence shown here is derived from an EMBL/GenBank/DDBJ whole genome shotgun (WGS) entry which is preliminary data.</text>
</comment>
<comment type="similarity">
    <text evidence="5">Belongs to the glycosyl hydrolase.</text>
</comment>
<dbReference type="EMBL" id="JACRTE010000001">
    <property type="protein sequence ID" value="MBC8595403.1"/>
    <property type="molecule type" value="Genomic_DNA"/>
</dbReference>
<dbReference type="PIRSF" id="PIRSF005536">
    <property type="entry name" value="Agal"/>
    <property type="match status" value="1"/>
</dbReference>
<gene>
    <name evidence="9" type="ORF">H8706_00775</name>
</gene>
<dbReference type="InterPro" id="IPR038417">
    <property type="entry name" value="Alpga-gal_N_sf"/>
</dbReference>
<reference evidence="9" key="1">
    <citation type="submission" date="2020-08" db="EMBL/GenBank/DDBJ databases">
        <title>Genome public.</title>
        <authorList>
            <person name="Liu C."/>
            <person name="Sun Q."/>
        </authorList>
    </citation>
    <scope>NUCLEOTIDE SEQUENCE</scope>
    <source>
        <strain evidence="9">NSJ-50</strain>
    </source>
</reference>
<keyword evidence="10" id="KW-1185">Reference proteome</keyword>
<evidence type="ECO:0000256" key="5">
    <source>
        <dbReference type="PIRNR" id="PIRNR005536"/>
    </source>
</evidence>
<dbReference type="AlphaFoldDB" id="A0A926F6Z7"/>
<dbReference type="PANTHER" id="PTHR43053">
    <property type="entry name" value="GLYCOSIDASE FAMILY 31"/>
    <property type="match status" value="1"/>
</dbReference>
<dbReference type="Gene3D" id="2.60.40.1180">
    <property type="entry name" value="Golgi alpha-mannosidase II"/>
    <property type="match status" value="1"/>
</dbReference>
<feature type="active site" description="Proton donor" evidence="6">
    <location>
        <position position="536"/>
    </location>
</feature>
<sequence length="741" mass="84399">MSVQYFENEKIFMLQGRKSTYAFEIQNGGAVCNLHWGGKVNDVIDLPTTEELVNHISTGPFSQVNTDDRQEYRPFGGKSVTDPALKITFKDGTRNVFLNYVSHKIDNDTLYVVTKDPKYPVEVTLVYRLIEEFDIIERKAVIKNTGDEDFVIENAFSAKYYLPNIDKYRLTYFPGAYYHEFQRTQEIIKNGRRVVETRKGLSGNDAMPFFMIDDTTAVEEFGGVYFGTLIWSGNWKFIFERDQTDRIVITCGANDFDFDVCLEGGQTYETPVIAAGYTNGGFGNVTRNLHRYEKKEIIHPTEKDRILPVIYNTAGSLRNAANEEIVLKEVDMAHEAGIELFVLEGGWTGTEDIGSPTNNGQSHRLGFGTWTVNKVRFPNGLKAISDRVHSYGMKFGLWIEPESVFPLNELVTEHPDWIVGYDHRDLEIKGIGCYSLNMANDDACEYITNVLIKLISENGIDYIKNDFNRANTHLGWRGEEIKHQKEAWDKYVRNMWKCYGTVKEKFPNLIFENSAGGGKRTDLGMLKFAGRMHRSDNQDPVDSLKMHEGFTYLLPSKFAGGACFISDLYSQLVNRRKTTMEFQAHVGMMSGLSVSLKFAELSDDRMAELKRLLALNKEIRETVQTGEFYRLVSIYERPYCAYQFRGNDGKRSIVFCFAENIAFGKTADFIRLKALDPDKKYKVTGNGTYYKYHTTSPKYKTEIPSHKKDYGIHTGAGLMNVGIQIGIHGQGSSEILVVEEQ</sequence>
<dbReference type="InterPro" id="IPR013780">
    <property type="entry name" value="Glyco_hydro_b"/>
</dbReference>
<dbReference type="InterPro" id="IPR031705">
    <property type="entry name" value="Glyco_hydro_36_C"/>
</dbReference>
<dbReference type="InterPro" id="IPR002252">
    <property type="entry name" value="Glyco_hydro_36"/>
</dbReference>
<dbReference type="SUPFAM" id="SSF51445">
    <property type="entry name" value="(Trans)glycosidases"/>
    <property type="match status" value="1"/>
</dbReference>
<dbReference type="Proteomes" id="UP000647416">
    <property type="component" value="Unassembled WGS sequence"/>
</dbReference>
<dbReference type="Pfam" id="PF16875">
    <property type="entry name" value="Glyco_hydro_36N"/>
    <property type="match status" value="1"/>
</dbReference>
<proteinExistence type="inferred from homology"/>
<evidence type="ECO:0000256" key="4">
    <source>
        <dbReference type="ARBA" id="ARBA00023295"/>
    </source>
</evidence>
<keyword evidence="4 5" id="KW-0326">Glycosidase</keyword>
<evidence type="ECO:0000313" key="10">
    <source>
        <dbReference type="Proteomes" id="UP000647416"/>
    </source>
</evidence>
<dbReference type="Gene3D" id="3.20.20.70">
    <property type="entry name" value="Aldolase class I"/>
    <property type="match status" value="1"/>
</dbReference>
<dbReference type="GO" id="GO:0004557">
    <property type="term" value="F:alpha-galactosidase activity"/>
    <property type="evidence" value="ECO:0007669"/>
    <property type="project" value="UniProtKB-UniRule"/>
</dbReference>
<dbReference type="Pfam" id="PF02065">
    <property type="entry name" value="Melibiase"/>
    <property type="match status" value="1"/>
</dbReference>
<evidence type="ECO:0000256" key="1">
    <source>
        <dbReference type="ARBA" id="ARBA00001255"/>
    </source>
</evidence>
<dbReference type="Pfam" id="PF16874">
    <property type="entry name" value="Glyco_hydro_36C"/>
    <property type="match status" value="1"/>
</dbReference>
<evidence type="ECO:0000259" key="7">
    <source>
        <dbReference type="Pfam" id="PF16874"/>
    </source>
</evidence>
<dbReference type="CDD" id="cd14791">
    <property type="entry name" value="GH36"/>
    <property type="match status" value="1"/>
</dbReference>
<dbReference type="InterPro" id="IPR017853">
    <property type="entry name" value="GH"/>
</dbReference>
<evidence type="ECO:0000256" key="3">
    <source>
        <dbReference type="ARBA" id="ARBA00022801"/>
    </source>
</evidence>
<dbReference type="PANTHER" id="PTHR43053:SF3">
    <property type="entry name" value="ALPHA-GALACTOSIDASE C-RELATED"/>
    <property type="match status" value="1"/>
</dbReference>
<feature type="domain" description="Glycosyl hydrolase family 36 C-terminal" evidence="7">
    <location>
        <begin position="640"/>
        <end position="736"/>
    </location>
</feature>
<dbReference type="EC" id="3.2.1.22" evidence="2 5"/>
<dbReference type="Gene3D" id="2.70.98.60">
    <property type="entry name" value="alpha-galactosidase from lactobacil brevis"/>
    <property type="match status" value="1"/>
</dbReference>
<name>A0A926F6Z7_9FIRM</name>
<evidence type="ECO:0000256" key="2">
    <source>
        <dbReference type="ARBA" id="ARBA00012755"/>
    </source>
</evidence>